<comment type="caution">
    <text evidence="2">The sequence shown here is derived from an EMBL/GenBank/DDBJ whole genome shotgun (WGS) entry which is preliminary data.</text>
</comment>
<protein>
    <submittedName>
        <fullName evidence="2">Uncharacterized protein</fullName>
    </submittedName>
</protein>
<evidence type="ECO:0000313" key="2">
    <source>
        <dbReference type="EMBL" id="KAK2176491.1"/>
    </source>
</evidence>
<evidence type="ECO:0000256" key="1">
    <source>
        <dbReference type="SAM" id="MobiDB-lite"/>
    </source>
</evidence>
<proteinExistence type="predicted"/>
<feature type="region of interest" description="Disordered" evidence="1">
    <location>
        <begin position="182"/>
        <end position="204"/>
    </location>
</feature>
<name>A0AAD9KS42_RIDPI</name>
<reference evidence="2" key="1">
    <citation type="journal article" date="2023" name="Mol. Biol. Evol.">
        <title>Third-Generation Sequencing Reveals the Adaptive Role of the Epigenome in Three Deep-Sea Polychaetes.</title>
        <authorList>
            <person name="Perez M."/>
            <person name="Aroh O."/>
            <person name="Sun Y."/>
            <person name="Lan Y."/>
            <person name="Juniper S.K."/>
            <person name="Young C.R."/>
            <person name="Angers B."/>
            <person name="Qian P.Y."/>
        </authorList>
    </citation>
    <scope>NUCLEOTIDE SEQUENCE</scope>
    <source>
        <strain evidence="2">R07B-5</strain>
    </source>
</reference>
<dbReference type="AlphaFoldDB" id="A0AAD9KS42"/>
<dbReference type="EMBL" id="JAODUO010000660">
    <property type="protein sequence ID" value="KAK2176491.1"/>
    <property type="molecule type" value="Genomic_DNA"/>
</dbReference>
<dbReference type="Proteomes" id="UP001209878">
    <property type="component" value="Unassembled WGS sequence"/>
</dbReference>
<sequence length="226" mass="24066">MSSRTTGTPWRAASAQSDELSESVPLLAPGTCSVSLPSTSCVSYRSFSTIIVSGMVSPPLASKSPPLNFGLNAFAPPLSVAFFVRSVAQGGVVSSSSVRQVPLCCGLSCVRGSVSSESLHRDRCFLCPILTSAYNIGSSDSFVLRFVSSRITSTYLYLILLPRPSAWRRRQHAMITMVTTRMTTPKRRGSAADTSSLDSGHESAVSPGMTTCVVLVLVSTRSKHVH</sequence>
<keyword evidence="3" id="KW-1185">Reference proteome</keyword>
<accession>A0AAD9KS42</accession>
<evidence type="ECO:0000313" key="3">
    <source>
        <dbReference type="Proteomes" id="UP001209878"/>
    </source>
</evidence>
<gene>
    <name evidence="2" type="ORF">NP493_659g01064</name>
</gene>
<organism evidence="2 3">
    <name type="scientific">Ridgeia piscesae</name>
    <name type="common">Tubeworm</name>
    <dbReference type="NCBI Taxonomy" id="27915"/>
    <lineage>
        <taxon>Eukaryota</taxon>
        <taxon>Metazoa</taxon>
        <taxon>Spiralia</taxon>
        <taxon>Lophotrochozoa</taxon>
        <taxon>Annelida</taxon>
        <taxon>Polychaeta</taxon>
        <taxon>Sedentaria</taxon>
        <taxon>Canalipalpata</taxon>
        <taxon>Sabellida</taxon>
        <taxon>Siboglinidae</taxon>
        <taxon>Ridgeia</taxon>
    </lineage>
</organism>